<evidence type="ECO:0000256" key="5">
    <source>
        <dbReference type="ARBA" id="ARBA00022832"/>
    </source>
</evidence>
<feature type="transmembrane region" description="Helical" evidence="12">
    <location>
        <begin position="157"/>
        <end position="176"/>
    </location>
</feature>
<keyword evidence="11" id="KW-0275">Fatty acid biosynthesis</keyword>
<evidence type="ECO:0000256" key="4">
    <source>
        <dbReference type="ARBA" id="ARBA00022692"/>
    </source>
</evidence>
<feature type="transmembrane region" description="Helical" evidence="12">
    <location>
        <begin position="280"/>
        <end position="302"/>
    </location>
</feature>
<dbReference type="GO" id="GO:0016717">
    <property type="term" value="F:oxidoreductase activity, acting on paired donors, with oxidation of a pair of donors resulting in the reduction of molecular oxygen to two molecules of water"/>
    <property type="evidence" value="ECO:0007669"/>
    <property type="project" value="InterPro"/>
</dbReference>
<evidence type="ECO:0000256" key="8">
    <source>
        <dbReference type="ARBA" id="ARBA00023004"/>
    </source>
</evidence>
<name>L7C8T1_RHOBT</name>
<dbReference type="PANTHER" id="PTHR11351">
    <property type="entry name" value="ACYL-COA DESATURASE"/>
    <property type="match status" value="1"/>
</dbReference>
<feature type="transmembrane region" description="Helical" evidence="12">
    <location>
        <begin position="308"/>
        <end position="328"/>
    </location>
</feature>
<dbReference type="Proteomes" id="UP000010959">
    <property type="component" value="Unassembled WGS sequence"/>
</dbReference>
<comment type="caution">
    <text evidence="14">The sequence shown here is derived from an EMBL/GenBank/DDBJ whole genome shotgun (WGS) entry which is preliminary data.</text>
</comment>
<evidence type="ECO:0000256" key="1">
    <source>
        <dbReference type="ARBA" id="ARBA00004141"/>
    </source>
</evidence>
<dbReference type="GO" id="GO:0016020">
    <property type="term" value="C:membrane"/>
    <property type="evidence" value="ECO:0007669"/>
    <property type="project" value="UniProtKB-SubCell"/>
</dbReference>
<dbReference type="AlphaFoldDB" id="L7C8T1"/>
<proteinExistence type="inferred from homology"/>
<evidence type="ECO:0000256" key="6">
    <source>
        <dbReference type="ARBA" id="ARBA00022989"/>
    </source>
</evidence>
<feature type="domain" description="Fatty acid desaturase" evidence="13">
    <location>
        <begin position="153"/>
        <end position="389"/>
    </location>
</feature>
<keyword evidence="4 12" id="KW-0812">Transmembrane</keyword>
<dbReference type="PANTHER" id="PTHR11351:SF31">
    <property type="entry name" value="DESATURASE 1, ISOFORM A-RELATED"/>
    <property type="match status" value="1"/>
</dbReference>
<keyword evidence="5" id="KW-0276">Fatty acid metabolism</keyword>
<evidence type="ECO:0000313" key="15">
    <source>
        <dbReference type="Proteomes" id="UP000010959"/>
    </source>
</evidence>
<dbReference type="PRINTS" id="PR00075">
    <property type="entry name" value="FACDDSATRASE"/>
</dbReference>
<evidence type="ECO:0000256" key="3">
    <source>
        <dbReference type="ARBA" id="ARBA00022516"/>
    </source>
</evidence>
<evidence type="ECO:0000313" key="14">
    <source>
        <dbReference type="EMBL" id="ELP30589.1"/>
    </source>
</evidence>
<comment type="subcellular location">
    <subcellularLocation>
        <location evidence="1">Membrane</location>
        <topology evidence="1">Multi-pass membrane protein</topology>
    </subcellularLocation>
</comment>
<sequence length="419" mass="48035">MVGCRHDRRGWNRKHLTKPRPESLCHPREAFVYREAFGGLRESFFLSIFDTICCGTIGETAGADRVNSLCRELIPGFMMTTEAATIPVRPSQANLEADVLSPIQPDTPTSSYPDAGASSYSDPTKRSIRWDYTIFFVSLHLLTLLVLLPYFFSWAGVAAFVVGVIVFGQMAIPIGYHRMLSHRSFRSPKWFERTLVTLAMCTAQETPAHWVAWHRMHHSHSDHAEDPHSPRISFMWAHVRWLVHESRTRMATFSMYEKYARDILSDPYYRWIEKLPSPAGMFYLAHAFVYALLAVGISVLVYGNNADAYQMAASVFVWGVIARTVWVWHITWSVNSITHVFGYRNYQTTDDSRNNWFVSLLTAGEGWHNNHHADPASASVQHRWWEIDPNYYVIRLFGVLGLATHIIRPRHVRKSGAES</sequence>
<dbReference type="PATRIC" id="fig|993516.3.peg.5837"/>
<protein>
    <submittedName>
        <fullName evidence="14">Stearoyl-CoA 9-desaturase</fullName>
    </submittedName>
</protein>
<dbReference type="EMBL" id="AMWG01000150">
    <property type="protein sequence ID" value="ELP30589.1"/>
    <property type="molecule type" value="Genomic_DNA"/>
</dbReference>
<gene>
    <name evidence="14" type="ORF">RBSWK_05461</name>
</gene>
<evidence type="ECO:0000259" key="13">
    <source>
        <dbReference type="Pfam" id="PF00487"/>
    </source>
</evidence>
<keyword evidence="9" id="KW-0443">Lipid metabolism</keyword>
<accession>L7C8T1</accession>
<evidence type="ECO:0000256" key="9">
    <source>
        <dbReference type="ARBA" id="ARBA00023098"/>
    </source>
</evidence>
<organism evidence="14 15">
    <name type="scientific">Rhodopirellula baltica SWK14</name>
    <dbReference type="NCBI Taxonomy" id="993516"/>
    <lineage>
        <taxon>Bacteria</taxon>
        <taxon>Pseudomonadati</taxon>
        <taxon>Planctomycetota</taxon>
        <taxon>Planctomycetia</taxon>
        <taxon>Pirellulales</taxon>
        <taxon>Pirellulaceae</taxon>
        <taxon>Rhodopirellula</taxon>
    </lineage>
</organism>
<feature type="transmembrane region" description="Helical" evidence="12">
    <location>
        <begin position="132"/>
        <end position="151"/>
    </location>
</feature>
<evidence type="ECO:0000256" key="7">
    <source>
        <dbReference type="ARBA" id="ARBA00023002"/>
    </source>
</evidence>
<dbReference type="GO" id="GO:0006633">
    <property type="term" value="P:fatty acid biosynthetic process"/>
    <property type="evidence" value="ECO:0007669"/>
    <property type="project" value="UniProtKB-KW"/>
</dbReference>
<dbReference type="InterPro" id="IPR015876">
    <property type="entry name" value="Acyl-CoA_DS"/>
</dbReference>
<keyword evidence="8" id="KW-0408">Iron</keyword>
<evidence type="ECO:0000256" key="2">
    <source>
        <dbReference type="ARBA" id="ARBA00008749"/>
    </source>
</evidence>
<keyword evidence="6 12" id="KW-1133">Transmembrane helix</keyword>
<keyword evidence="3" id="KW-0444">Lipid biosynthesis</keyword>
<evidence type="ECO:0000256" key="10">
    <source>
        <dbReference type="ARBA" id="ARBA00023136"/>
    </source>
</evidence>
<keyword evidence="7" id="KW-0560">Oxidoreductase</keyword>
<dbReference type="CDD" id="cd03505">
    <property type="entry name" value="Delta9-FADS-like"/>
    <property type="match status" value="1"/>
</dbReference>
<evidence type="ECO:0000256" key="12">
    <source>
        <dbReference type="SAM" id="Phobius"/>
    </source>
</evidence>
<evidence type="ECO:0000256" key="11">
    <source>
        <dbReference type="ARBA" id="ARBA00023160"/>
    </source>
</evidence>
<comment type="similarity">
    <text evidence="2">Belongs to the fatty acid desaturase type 2 family.</text>
</comment>
<reference evidence="14 15" key="1">
    <citation type="journal article" date="2013" name="Mar. Genomics">
        <title>Expression of sulfatases in Rhodopirellula baltica and the diversity of sulfatases in the genus Rhodopirellula.</title>
        <authorList>
            <person name="Wegner C.E."/>
            <person name="Richter-Heitmann T."/>
            <person name="Klindworth A."/>
            <person name="Klockow C."/>
            <person name="Richter M."/>
            <person name="Achstetter T."/>
            <person name="Glockner F.O."/>
            <person name="Harder J."/>
        </authorList>
    </citation>
    <scope>NUCLEOTIDE SEQUENCE [LARGE SCALE GENOMIC DNA]</scope>
    <source>
        <strain evidence="14 15">SWK14</strain>
    </source>
</reference>
<dbReference type="InterPro" id="IPR005804">
    <property type="entry name" value="FA_desaturase_dom"/>
</dbReference>
<keyword evidence="10 12" id="KW-0472">Membrane</keyword>
<dbReference type="Pfam" id="PF00487">
    <property type="entry name" value="FA_desaturase"/>
    <property type="match status" value="1"/>
</dbReference>